<protein>
    <submittedName>
        <fullName evidence="2">Uncharacterized protein</fullName>
    </submittedName>
</protein>
<accession>A0A699K0W5</accession>
<comment type="caution">
    <text evidence="2">The sequence shown here is derived from an EMBL/GenBank/DDBJ whole genome shotgun (WGS) entry which is preliminary data.</text>
</comment>
<feature type="compositionally biased region" description="Basic and acidic residues" evidence="1">
    <location>
        <begin position="135"/>
        <end position="144"/>
    </location>
</feature>
<proteinExistence type="predicted"/>
<feature type="region of interest" description="Disordered" evidence="1">
    <location>
        <begin position="1"/>
        <end position="25"/>
    </location>
</feature>
<organism evidence="2">
    <name type="scientific">Tanacetum cinerariifolium</name>
    <name type="common">Dalmatian daisy</name>
    <name type="synonym">Chrysanthemum cinerariifolium</name>
    <dbReference type="NCBI Taxonomy" id="118510"/>
    <lineage>
        <taxon>Eukaryota</taxon>
        <taxon>Viridiplantae</taxon>
        <taxon>Streptophyta</taxon>
        <taxon>Embryophyta</taxon>
        <taxon>Tracheophyta</taxon>
        <taxon>Spermatophyta</taxon>
        <taxon>Magnoliopsida</taxon>
        <taxon>eudicotyledons</taxon>
        <taxon>Gunneridae</taxon>
        <taxon>Pentapetalae</taxon>
        <taxon>asterids</taxon>
        <taxon>campanulids</taxon>
        <taxon>Asterales</taxon>
        <taxon>Asteraceae</taxon>
        <taxon>Asteroideae</taxon>
        <taxon>Anthemideae</taxon>
        <taxon>Anthemidinae</taxon>
        <taxon>Tanacetum</taxon>
    </lineage>
</organism>
<dbReference type="EMBL" id="BKCJ010458837">
    <property type="protein sequence ID" value="GFA63294.1"/>
    <property type="molecule type" value="Genomic_DNA"/>
</dbReference>
<feature type="compositionally biased region" description="Basic and acidic residues" evidence="1">
    <location>
        <begin position="152"/>
        <end position="163"/>
    </location>
</feature>
<reference evidence="2" key="1">
    <citation type="journal article" date="2019" name="Sci. Rep.">
        <title>Draft genome of Tanacetum cinerariifolium, the natural source of mosquito coil.</title>
        <authorList>
            <person name="Yamashiro T."/>
            <person name="Shiraishi A."/>
            <person name="Satake H."/>
            <person name="Nakayama K."/>
        </authorList>
    </citation>
    <scope>NUCLEOTIDE SEQUENCE</scope>
</reference>
<sequence>EKSISLDDLGGISRDDESNAYTRQDECGATVGAKVSGEAMNDADMSVVVNVEETKSAREIVLEIKVESLEAKVEKLQLDHDKMAVFFENFKKIQPELVPPTPDTKEDPLDAAIDGEHMDVVGHPDENEGPNDKIIPSRKDKKMDGEDEELELLTKKAQEAHIY</sequence>
<feature type="region of interest" description="Disordered" evidence="1">
    <location>
        <begin position="119"/>
        <end position="163"/>
    </location>
</feature>
<gene>
    <name evidence="2" type="ORF">Tci_635266</name>
</gene>
<dbReference type="AlphaFoldDB" id="A0A699K0W5"/>
<evidence type="ECO:0000313" key="2">
    <source>
        <dbReference type="EMBL" id="GFA63294.1"/>
    </source>
</evidence>
<name>A0A699K0W5_TANCI</name>
<feature type="non-terminal residue" evidence="2">
    <location>
        <position position="1"/>
    </location>
</feature>
<evidence type="ECO:0000256" key="1">
    <source>
        <dbReference type="SAM" id="MobiDB-lite"/>
    </source>
</evidence>